<dbReference type="PANTHER" id="PTHR47572">
    <property type="entry name" value="LIPOPROTEIN-RELATED"/>
    <property type="match status" value="1"/>
</dbReference>
<protein>
    <submittedName>
        <fullName evidence="3">SMP-30/gluconolactonase/LRE family protein</fullName>
    </submittedName>
</protein>
<evidence type="ECO:0000313" key="4">
    <source>
        <dbReference type="Proteomes" id="UP001560685"/>
    </source>
</evidence>
<dbReference type="SUPFAM" id="SSF63829">
    <property type="entry name" value="Calcium-dependent phosphotriesterase"/>
    <property type="match status" value="1"/>
</dbReference>
<evidence type="ECO:0000313" key="3">
    <source>
        <dbReference type="EMBL" id="MEX6634725.1"/>
    </source>
</evidence>
<reference evidence="3 4" key="1">
    <citation type="submission" date="2024-05" db="EMBL/GenBank/DDBJ databases">
        <title>Three bacterial strains, DH-69, EH-24, and ECK-19 isolated from coastal sediments.</title>
        <authorList>
            <person name="Ye Y.-Q."/>
            <person name="Du Z.-J."/>
        </authorList>
    </citation>
    <scope>NUCLEOTIDE SEQUENCE [LARGE SCALE GENOMIC DNA]</scope>
    <source>
        <strain evidence="3 4">ECK-19</strain>
    </source>
</reference>
<name>A0ABV3Z7D4_9PROT</name>
<dbReference type="Pfam" id="PF08450">
    <property type="entry name" value="SGL"/>
    <property type="match status" value="1"/>
</dbReference>
<dbReference type="EMBL" id="JBEHZE010000002">
    <property type="protein sequence ID" value="MEX6634725.1"/>
    <property type="molecule type" value="Genomic_DNA"/>
</dbReference>
<dbReference type="InterPro" id="IPR006311">
    <property type="entry name" value="TAT_signal"/>
</dbReference>
<dbReference type="Gene3D" id="2.120.10.30">
    <property type="entry name" value="TolB, C-terminal domain"/>
    <property type="match status" value="1"/>
</dbReference>
<sequence length="337" mass="36079">MNQNDFSRRTALKLGTGGVAAVMIGNSHASDPDYPIVGGVTSLDPISDRLVDPNAKVEKILDGFIWSEGPVWVGGPDGYLLVSDVRGNVIRKWSATSGGSDWLRPSGYAGGDNPDLREPGTNGLLLARDGLVVADCGNRAIARIDLATKKKEMLCTHFGGKRFNSPNDLVLAGDGSIYFTDPPWGLSGTEKSPVRELDYTGVFRLDTNNNVHLIDDSVSPNGIGLSVNGDTLYATDKSGWVSWDIRESSNPGKRKTFISREGSGIKGGDGFKVDSDGFIWASSRDGISVFTSAGKRVCVISSDDVISNCEIGADGYLYMTSNHAIVRVKVHAKKHLL</sequence>
<dbReference type="Proteomes" id="UP001560685">
    <property type="component" value="Unassembled WGS sequence"/>
</dbReference>
<organism evidence="3 4">
    <name type="scientific">Hyphococcus lacteus</name>
    <dbReference type="NCBI Taxonomy" id="3143536"/>
    <lineage>
        <taxon>Bacteria</taxon>
        <taxon>Pseudomonadati</taxon>
        <taxon>Pseudomonadota</taxon>
        <taxon>Alphaproteobacteria</taxon>
        <taxon>Parvularculales</taxon>
        <taxon>Parvularculaceae</taxon>
        <taxon>Hyphococcus</taxon>
    </lineage>
</organism>
<gene>
    <name evidence="3" type="ORF">ABFZ84_14335</name>
</gene>
<dbReference type="RefSeq" id="WP_369314766.1">
    <property type="nucleotide sequence ID" value="NZ_JBEHZE010000002.1"/>
</dbReference>
<evidence type="ECO:0000256" key="1">
    <source>
        <dbReference type="ARBA" id="ARBA00022801"/>
    </source>
</evidence>
<accession>A0ABV3Z7D4</accession>
<proteinExistence type="predicted"/>
<dbReference type="PANTHER" id="PTHR47572:SF4">
    <property type="entry name" value="LACTONASE DRP35"/>
    <property type="match status" value="1"/>
</dbReference>
<keyword evidence="4" id="KW-1185">Reference proteome</keyword>
<evidence type="ECO:0000259" key="2">
    <source>
        <dbReference type="Pfam" id="PF08450"/>
    </source>
</evidence>
<dbReference type="InterPro" id="IPR051262">
    <property type="entry name" value="SMP-30/CGR1_Lactonase"/>
</dbReference>
<dbReference type="InterPro" id="IPR011042">
    <property type="entry name" value="6-blade_b-propeller_TolB-like"/>
</dbReference>
<keyword evidence="1" id="KW-0378">Hydrolase</keyword>
<dbReference type="PROSITE" id="PS51318">
    <property type="entry name" value="TAT"/>
    <property type="match status" value="1"/>
</dbReference>
<feature type="domain" description="SMP-30/Gluconolactonase/LRE-like region" evidence="2">
    <location>
        <begin position="66"/>
        <end position="322"/>
    </location>
</feature>
<comment type="caution">
    <text evidence="3">The sequence shown here is derived from an EMBL/GenBank/DDBJ whole genome shotgun (WGS) entry which is preliminary data.</text>
</comment>
<dbReference type="InterPro" id="IPR013658">
    <property type="entry name" value="SGL"/>
</dbReference>